<protein>
    <submittedName>
        <fullName evidence="1">Uncharacterized protein</fullName>
    </submittedName>
</protein>
<keyword evidence="2" id="KW-1185">Reference proteome</keyword>
<reference evidence="1 2" key="1">
    <citation type="journal article" date="2018" name="Sci. Rep.">
        <title>Comparative genomics provides insights into the lifestyle and reveals functional heterogeneity of dark septate endophytic fungi.</title>
        <authorList>
            <person name="Knapp D.G."/>
            <person name="Nemeth J.B."/>
            <person name="Barry K."/>
            <person name="Hainaut M."/>
            <person name="Henrissat B."/>
            <person name="Johnson J."/>
            <person name="Kuo A."/>
            <person name="Lim J.H.P."/>
            <person name="Lipzen A."/>
            <person name="Nolan M."/>
            <person name="Ohm R.A."/>
            <person name="Tamas L."/>
            <person name="Grigoriev I.V."/>
            <person name="Spatafora J.W."/>
            <person name="Nagy L.G."/>
            <person name="Kovacs G.M."/>
        </authorList>
    </citation>
    <scope>NUCLEOTIDE SEQUENCE [LARGE SCALE GENOMIC DNA]</scope>
    <source>
        <strain evidence="1 2">DSE2036</strain>
    </source>
</reference>
<organism evidence="1 2">
    <name type="scientific">Periconia macrospinosa</name>
    <dbReference type="NCBI Taxonomy" id="97972"/>
    <lineage>
        <taxon>Eukaryota</taxon>
        <taxon>Fungi</taxon>
        <taxon>Dikarya</taxon>
        <taxon>Ascomycota</taxon>
        <taxon>Pezizomycotina</taxon>
        <taxon>Dothideomycetes</taxon>
        <taxon>Pleosporomycetidae</taxon>
        <taxon>Pleosporales</taxon>
        <taxon>Massarineae</taxon>
        <taxon>Periconiaceae</taxon>
        <taxon>Periconia</taxon>
    </lineage>
</organism>
<accession>A0A2V1E4G7</accession>
<dbReference type="Proteomes" id="UP000244855">
    <property type="component" value="Unassembled WGS sequence"/>
</dbReference>
<evidence type="ECO:0000313" key="2">
    <source>
        <dbReference type="Proteomes" id="UP000244855"/>
    </source>
</evidence>
<dbReference type="AlphaFoldDB" id="A0A2V1E4G7"/>
<dbReference type="EMBL" id="KZ805317">
    <property type="protein sequence ID" value="PVI04999.1"/>
    <property type="molecule type" value="Genomic_DNA"/>
</dbReference>
<sequence>MSTPNTPSFNFNGLPTELKTKILEHNICDYDTYFKVSRQVRNITVGLSFRDVVQLTWAHPSDLRRDVIKTSKKSLMAVPIASFDNQSFTLYARFPTQHPHLSPYATFKHAIRKATLAFDFRTYIHFFKINSSGWLTDPERGLLTRPERALVNVDHLTTQLSSLKHLTIILPPYRPVVSDKSRDHFRIFDALDPCYRALHREIYTAIANSLTSIPDVIVKGFIDANEEATYLRLREAALNKAIKLTPEDLDELYADDNGGGIQLSPVEAFVDTRHMPRVWKNWKAPRCVCEVPCAPIFQGLTERECEDFVRRHEDMAVKDRARKAAAKEARKIKEAEEAAALQAAMAAQAAAVGFDEVL</sequence>
<proteinExistence type="predicted"/>
<evidence type="ECO:0000313" key="1">
    <source>
        <dbReference type="EMBL" id="PVI04999.1"/>
    </source>
</evidence>
<dbReference type="OrthoDB" id="3781946at2759"/>
<gene>
    <name evidence="1" type="ORF">DM02DRAFT_624524</name>
</gene>
<name>A0A2V1E4G7_9PLEO</name>